<comment type="caution">
    <text evidence="10">The sequence shown here is derived from an EMBL/GenBank/DDBJ whole genome shotgun (WGS) entry which is preliminary data.</text>
</comment>
<feature type="domain" description="Aminoacyl-tRNA synthetase class Ia" evidence="9">
    <location>
        <begin position="128"/>
        <end position="321"/>
    </location>
</feature>
<dbReference type="Pfam" id="PF00133">
    <property type="entry name" value="tRNA-synt_1"/>
    <property type="match status" value="2"/>
</dbReference>
<dbReference type="EC" id="6.1.1.5" evidence="1"/>
<dbReference type="SUPFAM" id="SSF52374">
    <property type="entry name" value="Nucleotidylyl transferase"/>
    <property type="match status" value="1"/>
</dbReference>
<keyword evidence="3" id="KW-0547">Nucleotide-binding</keyword>
<dbReference type="GO" id="GO:0006428">
    <property type="term" value="P:isoleucyl-tRNA aminoacylation"/>
    <property type="evidence" value="ECO:0007669"/>
    <property type="project" value="InterPro"/>
</dbReference>
<dbReference type="GO" id="GO:0002161">
    <property type="term" value="F:aminoacyl-tRNA deacylase activity"/>
    <property type="evidence" value="ECO:0007669"/>
    <property type="project" value="InterPro"/>
</dbReference>
<dbReference type="OrthoDB" id="1706657at2759"/>
<dbReference type="Proteomes" id="UP000023152">
    <property type="component" value="Unassembled WGS sequence"/>
</dbReference>
<dbReference type="InterPro" id="IPR014729">
    <property type="entry name" value="Rossmann-like_a/b/a_fold"/>
</dbReference>
<name>X6N9S4_RETFI</name>
<organism evidence="10 11">
    <name type="scientific">Reticulomyxa filosa</name>
    <dbReference type="NCBI Taxonomy" id="46433"/>
    <lineage>
        <taxon>Eukaryota</taxon>
        <taxon>Sar</taxon>
        <taxon>Rhizaria</taxon>
        <taxon>Retaria</taxon>
        <taxon>Foraminifera</taxon>
        <taxon>Monothalamids</taxon>
        <taxon>Reticulomyxidae</taxon>
        <taxon>Reticulomyxa</taxon>
    </lineage>
</organism>
<dbReference type="EMBL" id="ASPP01011074">
    <property type="protein sequence ID" value="ETO22052.1"/>
    <property type="molecule type" value="Genomic_DNA"/>
</dbReference>
<dbReference type="InterPro" id="IPR002301">
    <property type="entry name" value="Ile-tRNA-ligase"/>
</dbReference>
<dbReference type="InterPro" id="IPR002300">
    <property type="entry name" value="aa-tRNA-synth_Ia"/>
</dbReference>
<dbReference type="InterPro" id="IPR009008">
    <property type="entry name" value="Val/Leu/Ile-tRNA-synth_edit"/>
</dbReference>
<keyword evidence="11" id="KW-1185">Reference proteome</keyword>
<dbReference type="GO" id="GO:0004822">
    <property type="term" value="F:isoleucine-tRNA ligase activity"/>
    <property type="evidence" value="ECO:0007669"/>
    <property type="project" value="UniProtKB-EC"/>
</dbReference>
<dbReference type="PANTHER" id="PTHR42780">
    <property type="entry name" value="SOLEUCYL-TRNA SYNTHETASE"/>
    <property type="match status" value="1"/>
</dbReference>
<evidence type="ECO:0000313" key="10">
    <source>
        <dbReference type="EMBL" id="ETO22052.1"/>
    </source>
</evidence>
<accession>X6N9S4</accession>
<sequence>MEEKKKDTSADGKFYICGKDTLPAVKKGLKNVTLKVVQEMKGQELVGIRYIPIFRYYAHRKDNFRVLCDDFVGATEGTAVVHQAPGFGEDDFRVCEEHKIFEKGDEVPCPVDHAGKFTADVGDYAGVYVLDANKEIIKDIKSKGRLWSQSTITHEYPMCWRSETPLLYKAIPSWFVRVTEIKDQLLKNNAKTSWVPDNVKVKRFQNWLEQARDWAVSRNRYWGTPLPIWMSDDGREWEVIGSVAELEERTGKKVHDLHREFIDDLVIKSSKTGKELRRVDEVFDCWFESGAMPYAQCHYPFAFKDQATFLKERFPGDFIAEVLIKHEVEDGKKMSKRLKNYPEPDRIFENYGADALRIYLCNSPV</sequence>
<dbReference type="AlphaFoldDB" id="X6N9S4"/>
<evidence type="ECO:0000259" key="9">
    <source>
        <dbReference type="Pfam" id="PF00133"/>
    </source>
</evidence>
<evidence type="ECO:0000256" key="5">
    <source>
        <dbReference type="ARBA" id="ARBA00022917"/>
    </source>
</evidence>
<proteinExistence type="predicted"/>
<evidence type="ECO:0000256" key="2">
    <source>
        <dbReference type="ARBA" id="ARBA00022598"/>
    </source>
</evidence>
<keyword evidence="5" id="KW-0648">Protein biosynthesis</keyword>
<dbReference type="SUPFAM" id="SSF50677">
    <property type="entry name" value="ValRS/IleRS/LeuRS editing domain"/>
    <property type="match status" value="1"/>
</dbReference>
<evidence type="ECO:0000256" key="1">
    <source>
        <dbReference type="ARBA" id="ARBA00013165"/>
    </source>
</evidence>
<comment type="catalytic activity">
    <reaction evidence="8">
        <text>tRNA(Ile) + L-isoleucine + ATP = L-isoleucyl-tRNA(Ile) + AMP + diphosphate</text>
        <dbReference type="Rhea" id="RHEA:11060"/>
        <dbReference type="Rhea" id="RHEA-COMP:9666"/>
        <dbReference type="Rhea" id="RHEA-COMP:9695"/>
        <dbReference type="ChEBI" id="CHEBI:30616"/>
        <dbReference type="ChEBI" id="CHEBI:33019"/>
        <dbReference type="ChEBI" id="CHEBI:58045"/>
        <dbReference type="ChEBI" id="CHEBI:78442"/>
        <dbReference type="ChEBI" id="CHEBI:78528"/>
        <dbReference type="ChEBI" id="CHEBI:456215"/>
        <dbReference type="EC" id="6.1.1.5"/>
    </reaction>
</comment>
<dbReference type="Gene3D" id="3.40.50.620">
    <property type="entry name" value="HUPs"/>
    <property type="match status" value="2"/>
</dbReference>
<evidence type="ECO:0000256" key="8">
    <source>
        <dbReference type="ARBA" id="ARBA00048359"/>
    </source>
</evidence>
<dbReference type="InterPro" id="IPR023586">
    <property type="entry name" value="Ile-tRNA-ligase_type2"/>
</dbReference>
<keyword evidence="4" id="KW-0067">ATP-binding</keyword>
<evidence type="ECO:0000256" key="7">
    <source>
        <dbReference type="ARBA" id="ARBA00032665"/>
    </source>
</evidence>
<dbReference type="PRINTS" id="PR00984">
    <property type="entry name" value="TRNASYNTHILE"/>
</dbReference>
<keyword evidence="6 10" id="KW-0030">Aminoacyl-tRNA synthetase</keyword>
<protein>
    <recommendedName>
        <fullName evidence="1">isoleucine--tRNA ligase</fullName>
        <ecNumber evidence="1">6.1.1.5</ecNumber>
    </recommendedName>
    <alternativeName>
        <fullName evidence="7">Isoleucyl-tRNA synthetase</fullName>
    </alternativeName>
</protein>
<gene>
    <name evidence="10" type="ORF">RFI_15150</name>
</gene>
<feature type="non-terminal residue" evidence="10">
    <location>
        <position position="365"/>
    </location>
</feature>
<evidence type="ECO:0000256" key="6">
    <source>
        <dbReference type="ARBA" id="ARBA00023146"/>
    </source>
</evidence>
<dbReference type="PANTHER" id="PTHR42780:SF1">
    <property type="entry name" value="ISOLEUCINE--TRNA LIGASE, CYTOPLASMIC"/>
    <property type="match status" value="1"/>
</dbReference>
<keyword evidence="2" id="KW-0436">Ligase</keyword>
<evidence type="ECO:0000313" key="11">
    <source>
        <dbReference type="Proteomes" id="UP000023152"/>
    </source>
</evidence>
<evidence type="ECO:0000256" key="3">
    <source>
        <dbReference type="ARBA" id="ARBA00022741"/>
    </source>
</evidence>
<reference evidence="10 11" key="1">
    <citation type="journal article" date="2013" name="Curr. Biol.">
        <title>The Genome of the Foraminiferan Reticulomyxa filosa.</title>
        <authorList>
            <person name="Glockner G."/>
            <person name="Hulsmann N."/>
            <person name="Schleicher M."/>
            <person name="Noegel A.A."/>
            <person name="Eichinger L."/>
            <person name="Gallinger C."/>
            <person name="Pawlowski J."/>
            <person name="Sierra R."/>
            <person name="Euteneuer U."/>
            <person name="Pillet L."/>
            <person name="Moustafa A."/>
            <person name="Platzer M."/>
            <person name="Groth M."/>
            <person name="Szafranski K."/>
            <person name="Schliwa M."/>
        </authorList>
    </citation>
    <scope>NUCLEOTIDE SEQUENCE [LARGE SCALE GENOMIC DNA]</scope>
</reference>
<feature type="domain" description="Aminoacyl-tRNA synthetase class Ia" evidence="9">
    <location>
        <begin position="329"/>
        <end position="364"/>
    </location>
</feature>
<dbReference type="GO" id="GO:0005524">
    <property type="term" value="F:ATP binding"/>
    <property type="evidence" value="ECO:0007669"/>
    <property type="project" value="UniProtKB-KW"/>
</dbReference>
<evidence type="ECO:0000256" key="4">
    <source>
        <dbReference type="ARBA" id="ARBA00022840"/>
    </source>
</evidence>